<dbReference type="InterPro" id="IPR033880">
    <property type="entry name" value="SPFH_YdjI"/>
</dbReference>
<gene>
    <name evidence="3" type="ORF">HH214_15710</name>
</gene>
<evidence type="ECO:0000259" key="2">
    <source>
        <dbReference type="Pfam" id="PF13421"/>
    </source>
</evidence>
<dbReference type="Pfam" id="PF09851">
    <property type="entry name" value="SHOCT"/>
    <property type="match status" value="1"/>
</dbReference>
<dbReference type="InterPro" id="IPR018649">
    <property type="entry name" value="SHOCT"/>
</dbReference>
<evidence type="ECO:0000313" key="4">
    <source>
        <dbReference type="Proteomes" id="UP000503278"/>
    </source>
</evidence>
<name>A0A7L5E2F3_9SPHI</name>
<sequence>MGFTDFFKGQFATIIEWANQPQQVLFFKFPFKSDEIKNASKLIIGPGQGCLLVYEGKVTGVLDTEGIYTMQTDNDPFITSLFKLMQGFESEHKLKIYFYRKSEVVNQGWGTSSRVKYEEPVYHFPVSLGAYGNYSFKLTDAKLFLTEIVGLSDVYTTTQAQMLIQSRIEQQLTVTLATAAYSILQIDSKLNELSAELKAQMNVSFTELGFELTNMRIQGASFDQQTQQQLNQIANAQAGNLAAEQAGLSYTEMEKLQALRDAARNDSGIAGAGLQFNLGNYLGNSANETKLSSTETQPDAVAQLQKLKILLDQGILTVEEFEAKKRQWLDKL</sequence>
<dbReference type="Gene3D" id="3.30.479.30">
    <property type="entry name" value="Band 7 domain"/>
    <property type="match status" value="1"/>
</dbReference>
<dbReference type="PANTHER" id="PTHR37826">
    <property type="entry name" value="FLOTILLIN BAND_7_5 DOMAIN PROTEIN"/>
    <property type="match status" value="1"/>
</dbReference>
<protein>
    <submittedName>
        <fullName evidence="3">SPFH domain-containing protein</fullName>
    </submittedName>
</protein>
<feature type="domain" description="SHOCT" evidence="1">
    <location>
        <begin position="302"/>
        <end position="327"/>
    </location>
</feature>
<dbReference type="PANTHER" id="PTHR37826:SF2">
    <property type="entry name" value="ZINC-RIBBON DOMAIN-CONTAINING PROTEIN"/>
    <property type="match status" value="1"/>
</dbReference>
<dbReference type="KEGG" id="mrob:HH214_15710"/>
<feature type="domain" description="SPFH" evidence="2">
    <location>
        <begin position="27"/>
        <end position="234"/>
    </location>
</feature>
<dbReference type="Proteomes" id="UP000503278">
    <property type="component" value="Chromosome"/>
</dbReference>
<dbReference type="EMBL" id="CP051682">
    <property type="protein sequence ID" value="QJD97211.1"/>
    <property type="molecule type" value="Genomic_DNA"/>
</dbReference>
<dbReference type="SUPFAM" id="SSF117892">
    <property type="entry name" value="Band 7/SPFH domain"/>
    <property type="match status" value="1"/>
</dbReference>
<reference evidence="3 4" key="1">
    <citation type="submission" date="2020-04" db="EMBL/GenBank/DDBJ databases">
        <title>Genome sequencing of novel species.</title>
        <authorList>
            <person name="Heo J."/>
            <person name="Kim S.-J."/>
            <person name="Kim J.-S."/>
            <person name="Hong S.-B."/>
            <person name="Kwon S.-W."/>
        </authorList>
    </citation>
    <scope>NUCLEOTIDE SEQUENCE [LARGE SCALE GENOMIC DNA]</scope>
    <source>
        <strain evidence="3 4">F39-2</strain>
    </source>
</reference>
<organism evidence="3 4">
    <name type="scientific">Mucilaginibacter robiniae</name>
    <dbReference type="NCBI Taxonomy" id="2728022"/>
    <lineage>
        <taxon>Bacteria</taxon>
        <taxon>Pseudomonadati</taxon>
        <taxon>Bacteroidota</taxon>
        <taxon>Sphingobacteriia</taxon>
        <taxon>Sphingobacteriales</taxon>
        <taxon>Sphingobacteriaceae</taxon>
        <taxon>Mucilaginibacter</taxon>
    </lineage>
</organism>
<dbReference type="RefSeq" id="WP_169609190.1">
    <property type="nucleotide sequence ID" value="NZ_CP051682.1"/>
</dbReference>
<dbReference type="CDD" id="cd03408">
    <property type="entry name" value="SPFH_like_u1"/>
    <property type="match status" value="1"/>
</dbReference>
<accession>A0A7L5E2F3</accession>
<keyword evidence="4" id="KW-1185">Reference proteome</keyword>
<dbReference type="InterPro" id="IPR036013">
    <property type="entry name" value="Band_7/SPFH_dom_sf"/>
</dbReference>
<dbReference type="AlphaFoldDB" id="A0A7L5E2F3"/>
<proteinExistence type="predicted"/>
<evidence type="ECO:0000313" key="3">
    <source>
        <dbReference type="EMBL" id="QJD97211.1"/>
    </source>
</evidence>
<dbReference type="Pfam" id="PF13421">
    <property type="entry name" value="Band_7_1"/>
    <property type="match status" value="1"/>
</dbReference>
<evidence type="ECO:0000259" key="1">
    <source>
        <dbReference type="Pfam" id="PF09851"/>
    </source>
</evidence>